<sequence>MTPNDTKVPAGLGLESADTGFQSQTSLEAKADHPFALAQDAFGDESNAEVKYKVLSWCILSGVFVTMISVGITKPGTGAAATTKTDLYHGFSAVSNIVFSYGDFMGELKNPRDFPKALYLLQAAEIGIYLLASLVIYRYAGADVASPALGSAPSVVSKIAYGLALPAVCTYPVMSRFPIVNPTNISLRF</sequence>
<name>A0ABQ6KE17_ASPOZ</name>
<protein>
    <submittedName>
        <fullName evidence="2">Unnamed protein product</fullName>
    </submittedName>
</protein>
<keyword evidence="3" id="KW-1185">Reference proteome</keyword>
<reference evidence="2" key="1">
    <citation type="submission" date="2023-04" db="EMBL/GenBank/DDBJ databases">
        <title>Aspergillus oryzae var. brunneus NBRC 4377.</title>
        <authorList>
            <person name="Ichikawa N."/>
            <person name="Sato H."/>
            <person name="Tonouchi N."/>
        </authorList>
    </citation>
    <scope>NUCLEOTIDE SEQUENCE</scope>
    <source>
        <strain evidence="2">NBRC 4377</strain>
    </source>
</reference>
<proteinExistence type="predicted"/>
<keyword evidence="1" id="KW-1133">Transmembrane helix</keyword>
<gene>
    <name evidence="2" type="ORF">Aory05_000226600</name>
</gene>
<accession>A0ABQ6KE17</accession>
<keyword evidence="1" id="KW-0812">Transmembrane</keyword>
<feature type="transmembrane region" description="Helical" evidence="1">
    <location>
        <begin position="54"/>
        <end position="72"/>
    </location>
</feature>
<organism evidence="2 3">
    <name type="scientific">Aspergillus oryzae var. brunneus</name>
    <dbReference type="NCBI Taxonomy" id="332754"/>
    <lineage>
        <taxon>Eukaryota</taxon>
        <taxon>Fungi</taxon>
        <taxon>Dikarya</taxon>
        <taxon>Ascomycota</taxon>
        <taxon>Pezizomycotina</taxon>
        <taxon>Eurotiomycetes</taxon>
        <taxon>Eurotiomycetidae</taxon>
        <taxon>Eurotiales</taxon>
        <taxon>Aspergillaceae</taxon>
        <taxon>Aspergillus</taxon>
        <taxon>Aspergillus subgen. Circumdati</taxon>
    </lineage>
</organism>
<keyword evidence="1" id="KW-0472">Membrane</keyword>
<dbReference type="EMBL" id="BSYB01000007">
    <property type="protein sequence ID" value="GMG43193.1"/>
    <property type="molecule type" value="Genomic_DNA"/>
</dbReference>
<evidence type="ECO:0000313" key="3">
    <source>
        <dbReference type="Proteomes" id="UP001165189"/>
    </source>
</evidence>
<comment type="caution">
    <text evidence="2">The sequence shown here is derived from an EMBL/GenBank/DDBJ whole genome shotgun (WGS) entry which is preliminary data.</text>
</comment>
<evidence type="ECO:0000313" key="2">
    <source>
        <dbReference type="EMBL" id="GMG43193.1"/>
    </source>
</evidence>
<evidence type="ECO:0000256" key="1">
    <source>
        <dbReference type="SAM" id="Phobius"/>
    </source>
</evidence>
<feature type="transmembrane region" description="Helical" evidence="1">
    <location>
        <begin position="117"/>
        <end position="139"/>
    </location>
</feature>
<dbReference type="Proteomes" id="UP001165189">
    <property type="component" value="Unassembled WGS sequence"/>
</dbReference>